<dbReference type="EMBL" id="AP024480">
    <property type="protein sequence ID" value="BCS81898.1"/>
    <property type="molecule type" value="Genomic_DNA"/>
</dbReference>
<accession>A0ABN6E8T6</accession>
<gene>
    <name evidence="8" type="ORF">CaldiYA01_18580</name>
</gene>
<dbReference type="Pfam" id="PF07690">
    <property type="entry name" value="MFS_1"/>
    <property type="match status" value="2"/>
</dbReference>
<feature type="transmembrane region" description="Helical" evidence="6">
    <location>
        <begin position="182"/>
        <end position="208"/>
    </location>
</feature>
<dbReference type="PROSITE" id="PS50850">
    <property type="entry name" value="MFS"/>
    <property type="match status" value="1"/>
</dbReference>
<organism evidence="8 9">
    <name type="scientific">Caldicellulosiruptor diazotrophicus</name>
    <dbReference type="NCBI Taxonomy" id="2806205"/>
    <lineage>
        <taxon>Bacteria</taxon>
        <taxon>Bacillati</taxon>
        <taxon>Bacillota</taxon>
        <taxon>Bacillota incertae sedis</taxon>
        <taxon>Caldicellulosiruptorales</taxon>
        <taxon>Caldicellulosiruptoraceae</taxon>
        <taxon>Caldicellulosiruptor</taxon>
    </lineage>
</organism>
<keyword evidence="5 6" id="KW-0472">Membrane</keyword>
<dbReference type="RefSeq" id="WP_207179056.1">
    <property type="nucleotide sequence ID" value="NZ_AP024480.1"/>
</dbReference>
<evidence type="ECO:0000256" key="5">
    <source>
        <dbReference type="ARBA" id="ARBA00023136"/>
    </source>
</evidence>
<dbReference type="PANTHER" id="PTHR23518">
    <property type="entry name" value="C-METHYLTRANSFERASE"/>
    <property type="match status" value="1"/>
</dbReference>
<keyword evidence="3 6" id="KW-0812">Transmembrane</keyword>
<evidence type="ECO:0000259" key="7">
    <source>
        <dbReference type="PROSITE" id="PS50850"/>
    </source>
</evidence>
<feature type="transmembrane region" description="Helical" evidence="6">
    <location>
        <begin position="12"/>
        <end position="29"/>
    </location>
</feature>
<sequence length="408" mass="45330">MKNEMNNLEEKKILGIPWNAFIFGFVSFLNDFSSELTIRTLPLFLKNVLNAKTSVIGLIEGVADSTATILKIFSGYLSDKLNQRKWLVTIGYGFSALSKPLLYFANNWMFVLVIRFLDRVGKGIRTSPRDALIANTTKKEELGKAFGFNRAMDPAGAILALIVGSLIIYHTSKNTSKLTEHLFQILVLVSIFPVFIALFLIIAFAVDIKKQNSLTAKVNLSLKGFDKKFKLYLLTISIFTLGNSSDAFLILQAQNRGLTVLEIFLMLAAFNLITTLSSYPAGILSDRIKRQYLIVIGWIVYALIYLGFGLATKTYQIVALYILYGLYYGLTEGVEKALVADLVPPEKRGTAYGLYNGAVGIFAFPASLIAGLLWQYISPSAPFIFGAILAIMSSIMLLKVVTMKQEYF</sequence>
<keyword evidence="9" id="KW-1185">Reference proteome</keyword>
<feature type="transmembrane region" description="Helical" evidence="6">
    <location>
        <begin position="314"/>
        <end position="331"/>
    </location>
</feature>
<dbReference type="PANTHER" id="PTHR23518:SF2">
    <property type="entry name" value="MAJOR FACILITATOR SUPERFAMILY TRANSPORTER"/>
    <property type="match status" value="1"/>
</dbReference>
<evidence type="ECO:0000256" key="3">
    <source>
        <dbReference type="ARBA" id="ARBA00022692"/>
    </source>
</evidence>
<keyword evidence="2" id="KW-0813">Transport</keyword>
<dbReference type="Proteomes" id="UP000663623">
    <property type="component" value="Chromosome"/>
</dbReference>
<feature type="transmembrane region" description="Helical" evidence="6">
    <location>
        <begin position="291"/>
        <end position="308"/>
    </location>
</feature>
<dbReference type="CDD" id="cd17370">
    <property type="entry name" value="MFS_MJ1317_like"/>
    <property type="match status" value="1"/>
</dbReference>
<reference evidence="8 9" key="1">
    <citation type="submission" date="2021-02" db="EMBL/GenBank/DDBJ databases">
        <title>Nitrogen-fixing ability and nitrogen fixation related genes of thermophilic fermentative bacteria in the genus Caldicellulosiruptor.</title>
        <authorList>
            <person name="Chen Y."/>
            <person name="Nishihara A."/>
            <person name="Haruta S."/>
        </authorList>
    </citation>
    <scope>NUCLEOTIDE SEQUENCE [LARGE SCALE GENOMIC DNA]</scope>
    <source>
        <strain evidence="8 9">YA01</strain>
    </source>
</reference>
<feature type="transmembrane region" description="Helical" evidence="6">
    <location>
        <begin position="229"/>
        <end position="251"/>
    </location>
</feature>
<keyword evidence="4 6" id="KW-1133">Transmembrane helix</keyword>
<comment type="subcellular location">
    <subcellularLocation>
        <location evidence="1">Cell membrane</location>
        <topology evidence="1">Multi-pass membrane protein</topology>
    </subcellularLocation>
</comment>
<evidence type="ECO:0000313" key="9">
    <source>
        <dbReference type="Proteomes" id="UP000663623"/>
    </source>
</evidence>
<dbReference type="InterPro" id="IPR036259">
    <property type="entry name" value="MFS_trans_sf"/>
</dbReference>
<evidence type="ECO:0000256" key="4">
    <source>
        <dbReference type="ARBA" id="ARBA00022989"/>
    </source>
</evidence>
<feature type="transmembrane region" description="Helical" evidence="6">
    <location>
        <begin position="383"/>
        <end position="402"/>
    </location>
</feature>
<feature type="transmembrane region" description="Helical" evidence="6">
    <location>
        <begin position="257"/>
        <end position="279"/>
    </location>
</feature>
<feature type="transmembrane region" description="Helical" evidence="6">
    <location>
        <begin position="352"/>
        <end position="377"/>
    </location>
</feature>
<dbReference type="InterPro" id="IPR020846">
    <property type="entry name" value="MFS_dom"/>
</dbReference>
<evidence type="ECO:0000256" key="1">
    <source>
        <dbReference type="ARBA" id="ARBA00004651"/>
    </source>
</evidence>
<dbReference type="SUPFAM" id="SSF103473">
    <property type="entry name" value="MFS general substrate transporter"/>
    <property type="match status" value="1"/>
</dbReference>
<dbReference type="InterPro" id="IPR011701">
    <property type="entry name" value="MFS"/>
</dbReference>
<evidence type="ECO:0000256" key="2">
    <source>
        <dbReference type="ARBA" id="ARBA00022448"/>
    </source>
</evidence>
<proteinExistence type="predicted"/>
<feature type="domain" description="Major facilitator superfamily (MFS) profile" evidence="7">
    <location>
        <begin position="19"/>
        <end position="405"/>
    </location>
</feature>
<evidence type="ECO:0000256" key="6">
    <source>
        <dbReference type="SAM" id="Phobius"/>
    </source>
</evidence>
<dbReference type="Gene3D" id="1.20.1250.20">
    <property type="entry name" value="MFS general substrate transporter like domains"/>
    <property type="match status" value="2"/>
</dbReference>
<protein>
    <submittedName>
        <fullName evidence="8">MFS transporter</fullName>
    </submittedName>
</protein>
<evidence type="ECO:0000313" key="8">
    <source>
        <dbReference type="EMBL" id="BCS81898.1"/>
    </source>
</evidence>
<name>A0ABN6E8T6_9FIRM</name>
<feature type="transmembrane region" description="Helical" evidence="6">
    <location>
        <begin position="151"/>
        <end position="170"/>
    </location>
</feature>